<name>A0A1L0B367_9ASCO</name>
<dbReference type="AlphaFoldDB" id="A0A1L0B367"/>
<keyword evidence="2" id="KW-1185">Reference proteome</keyword>
<sequence>MNDIYEKYNINFTDIKYNIEQNEDVNVYDEFSLKKTTTVGKNNESINIINNSYDLNSFYKSNKKTTIKKSNQPSDDSAVDLKSEYFDVNKYLSTSKTTNLTIDNDLLKASINNNINQILVLKKNINSIFKSFDNVIHNDHQFNNILGKLNNAINDLSNYKNYKNNQMNQLVKFKNDFNKVTNNHNIVLLFTLPNIVFRLYELNLDNELIHLLILYLNYKNTINKPIIINKLDSEILKVLIKLKAKYYGNLDILNNINSLLLLNYHCNVINKFITDIDDEILNDRDVINYWMKLKLDKLVENIDKIDRVITFNEYGSNNSQDNENIIKRYCKNYYNFLLLDENHSNNVFNILNTSVMNNKHSNDFWKNWNNIITIMIPLLNDLKDFEFIITELRSDHLIDPVDDESYNIINTDSESLNNDYYKIVKFLTSDIYEKFDNKQIVIDADVDKDINIIKTNVIKKIISFSDSQLSLINSSSKYLNWVKSLTLFYADVLSIYEDISFDISSIQYNIINILNDLLNKDIANIFLLEDWIPLKAFKNMTISSVLFYKIIEFHSSILVSKFEYNNNDFIVDCIKILIDKYSHEDKELMILNNIESLINIECITLNKDAKSLLSDFKNATIDKYIKKDCLKLKNILNNYTPYESSDFENYWTTFTINNDIQISNNVVGTLMNLDIIKNDIYSRFSSAKLLNNIIDNFIQIVSDYFIEILNLNEKSNVSIDTLLQIGVDYLHILKHIDKFNDLNISNVENDNNLIMKFFNKVWTIGFNRNTDDFNQYYNEICKYI</sequence>
<gene>
    <name evidence="1" type="ORF">HGUI_03128</name>
</gene>
<dbReference type="Proteomes" id="UP000183365">
    <property type="component" value="Unassembled WGS sequence"/>
</dbReference>
<evidence type="ECO:0000313" key="2">
    <source>
        <dbReference type="Proteomes" id="UP000183365"/>
    </source>
</evidence>
<evidence type="ECO:0000313" key="1">
    <source>
        <dbReference type="EMBL" id="SGZ40928.1"/>
    </source>
</evidence>
<proteinExistence type="predicted"/>
<dbReference type="EMBL" id="FQNF01000070">
    <property type="protein sequence ID" value="SGZ40928.1"/>
    <property type="molecule type" value="Genomic_DNA"/>
</dbReference>
<dbReference type="OrthoDB" id="3972971at2759"/>
<protein>
    <submittedName>
        <fullName evidence="1">Uncharacterized protein</fullName>
    </submittedName>
</protein>
<dbReference type="VEuPathDB" id="FungiDB:HGUI_03128"/>
<accession>A0A1L0B367</accession>
<reference evidence="2" key="1">
    <citation type="submission" date="2016-11" db="EMBL/GenBank/DDBJ databases">
        <authorList>
            <person name="Guldener U."/>
        </authorList>
    </citation>
    <scope>NUCLEOTIDE SEQUENCE [LARGE SCALE GENOMIC DNA]</scope>
</reference>
<organism evidence="1 2">
    <name type="scientific">Hanseniaspora guilliermondii</name>
    <dbReference type="NCBI Taxonomy" id="56406"/>
    <lineage>
        <taxon>Eukaryota</taxon>
        <taxon>Fungi</taxon>
        <taxon>Dikarya</taxon>
        <taxon>Ascomycota</taxon>
        <taxon>Saccharomycotina</taxon>
        <taxon>Saccharomycetes</taxon>
        <taxon>Saccharomycodales</taxon>
        <taxon>Saccharomycodaceae</taxon>
        <taxon>Hanseniaspora</taxon>
    </lineage>
</organism>